<dbReference type="InterPro" id="IPR028202">
    <property type="entry name" value="Reductase_C"/>
</dbReference>
<comment type="cofactor">
    <cofactor evidence="1">
        <name>FAD</name>
        <dbReference type="ChEBI" id="CHEBI:57692"/>
    </cofactor>
</comment>
<dbReference type="Pfam" id="PF07992">
    <property type="entry name" value="Pyr_redox_2"/>
    <property type="match status" value="1"/>
</dbReference>
<evidence type="ECO:0000256" key="4">
    <source>
        <dbReference type="ARBA" id="ARBA00023002"/>
    </source>
</evidence>
<name>A0AA41U1Z3_9ACTN</name>
<dbReference type="PANTHER" id="PTHR43557">
    <property type="entry name" value="APOPTOSIS-INDUCING FACTOR 1"/>
    <property type="match status" value="1"/>
</dbReference>
<dbReference type="Pfam" id="PF14759">
    <property type="entry name" value="Reductase_C"/>
    <property type="match status" value="1"/>
</dbReference>
<gene>
    <name evidence="7" type="ORF">LZ495_05040</name>
</gene>
<dbReference type="Gene3D" id="3.50.50.60">
    <property type="entry name" value="FAD/NAD(P)-binding domain"/>
    <property type="match status" value="2"/>
</dbReference>
<reference evidence="7" key="1">
    <citation type="submission" date="2022-01" db="EMBL/GenBank/DDBJ databases">
        <title>Genome-Based Taxonomic Classification of the Phylum Actinobacteria.</title>
        <authorList>
            <person name="Gao Y."/>
        </authorList>
    </citation>
    <scope>NUCLEOTIDE SEQUENCE</scope>
    <source>
        <strain evidence="7">KLBMP 8922</strain>
    </source>
</reference>
<feature type="domain" description="Reductase C-terminal" evidence="6">
    <location>
        <begin position="323"/>
        <end position="389"/>
    </location>
</feature>
<feature type="domain" description="FAD/NAD(P)-binding" evidence="5">
    <location>
        <begin position="3"/>
        <end position="301"/>
    </location>
</feature>
<evidence type="ECO:0000256" key="2">
    <source>
        <dbReference type="ARBA" id="ARBA00022630"/>
    </source>
</evidence>
<proteinExistence type="predicted"/>
<evidence type="ECO:0000256" key="1">
    <source>
        <dbReference type="ARBA" id="ARBA00001974"/>
    </source>
</evidence>
<dbReference type="EMBL" id="JAKFHA010000002">
    <property type="protein sequence ID" value="MCF2526589.1"/>
    <property type="molecule type" value="Genomic_DNA"/>
</dbReference>
<sequence length="393" mass="40322">MKRIVVAGASLAGLRAAQTLRAEGFGGALVLVGDEPYMPYDRPPLLKSALMEGTSYAAQAKAQATATDLPVPGDLDATWLLGTRAVGLDAYGKTVRLADGRELPYDGLVIATGAAARVPAALTPLPAGVHTLRTRDEAAALRAALVPGRRAVVVGGGFLGSEIAASAGVCGLDVTLVVPEERALLRQVGYSASQFIAGLHHSAGIRVVGGRRAEVLDGGARLTAVGLDDGTELAADIAVLALGAVPNVGWLAGSGIALDGGVRCDERLRVLSTDGTPLPGIVAAGDVTDSLGHWSNAVEQAAVAARTLVHGDAAQPLAAVPSFWSDLHGVTLRAVGRPDIADEERTAEYNLAGRHLEVTYHRAGRLVGAATIGRNSRLAAHRRLLAESAFARA</sequence>
<dbReference type="PANTHER" id="PTHR43557:SF2">
    <property type="entry name" value="RIESKE DOMAIN-CONTAINING PROTEIN-RELATED"/>
    <property type="match status" value="1"/>
</dbReference>
<accession>A0AA41U1Z3</accession>
<evidence type="ECO:0000313" key="7">
    <source>
        <dbReference type="EMBL" id="MCF2526589.1"/>
    </source>
</evidence>
<dbReference type="PRINTS" id="PR00368">
    <property type="entry name" value="FADPNR"/>
</dbReference>
<keyword evidence="8" id="KW-1185">Reference proteome</keyword>
<dbReference type="InterPro" id="IPR050446">
    <property type="entry name" value="FAD-oxidoreductase/Apoptosis"/>
</dbReference>
<dbReference type="SUPFAM" id="SSF51905">
    <property type="entry name" value="FAD/NAD(P)-binding domain"/>
    <property type="match status" value="2"/>
</dbReference>
<comment type="caution">
    <text evidence="7">The sequence shown here is derived from an EMBL/GenBank/DDBJ whole genome shotgun (WGS) entry which is preliminary data.</text>
</comment>
<dbReference type="InterPro" id="IPR023753">
    <property type="entry name" value="FAD/NAD-binding_dom"/>
</dbReference>
<evidence type="ECO:0000259" key="5">
    <source>
        <dbReference type="Pfam" id="PF07992"/>
    </source>
</evidence>
<dbReference type="GO" id="GO:0005737">
    <property type="term" value="C:cytoplasm"/>
    <property type="evidence" value="ECO:0007669"/>
    <property type="project" value="TreeGrafter"/>
</dbReference>
<dbReference type="Proteomes" id="UP001165378">
    <property type="component" value="Unassembled WGS sequence"/>
</dbReference>
<dbReference type="PRINTS" id="PR00411">
    <property type="entry name" value="PNDRDTASEI"/>
</dbReference>
<organism evidence="7 8">
    <name type="scientific">Yinghuangia soli</name>
    <dbReference type="NCBI Taxonomy" id="2908204"/>
    <lineage>
        <taxon>Bacteria</taxon>
        <taxon>Bacillati</taxon>
        <taxon>Actinomycetota</taxon>
        <taxon>Actinomycetes</taxon>
        <taxon>Kitasatosporales</taxon>
        <taxon>Streptomycetaceae</taxon>
        <taxon>Yinghuangia</taxon>
    </lineage>
</organism>
<keyword evidence="4" id="KW-0560">Oxidoreductase</keyword>
<evidence type="ECO:0000259" key="6">
    <source>
        <dbReference type="Pfam" id="PF14759"/>
    </source>
</evidence>
<evidence type="ECO:0000313" key="8">
    <source>
        <dbReference type="Proteomes" id="UP001165378"/>
    </source>
</evidence>
<dbReference type="GO" id="GO:0016651">
    <property type="term" value="F:oxidoreductase activity, acting on NAD(P)H"/>
    <property type="evidence" value="ECO:0007669"/>
    <property type="project" value="TreeGrafter"/>
</dbReference>
<keyword evidence="2" id="KW-0285">Flavoprotein</keyword>
<evidence type="ECO:0000256" key="3">
    <source>
        <dbReference type="ARBA" id="ARBA00022827"/>
    </source>
</evidence>
<dbReference type="InterPro" id="IPR016156">
    <property type="entry name" value="FAD/NAD-linked_Rdtase_dimer_sf"/>
</dbReference>
<keyword evidence="3" id="KW-0274">FAD</keyword>
<dbReference type="InterPro" id="IPR036188">
    <property type="entry name" value="FAD/NAD-bd_sf"/>
</dbReference>
<dbReference type="RefSeq" id="WP_235050697.1">
    <property type="nucleotide sequence ID" value="NZ_JAKFHA010000002.1"/>
</dbReference>
<protein>
    <submittedName>
        <fullName evidence="7">FAD-dependent oxidoreductase</fullName>
    </submittedName>
</protein>
<dbReference type="AlphaFoldDB" id="A0AA41U1Z3"/>
<dbReference type="Gene3D" id="3.30.390.30">
    <property type="match status" value="1"/>
</dbReference>
<dbReference type="SUPFAM" id="SSF55424">
    <property type="entry name" value="FAD/NAD-linked reductases, dimerisation (C-terminal) domain"/>
    <property type="match status" value="1"/>
</dbReference>